<dbReference type="EMBL" id="UINC01083350">
    <property type="protein sequence ID" value="SVC28976.1"/>
    <property type="molecule type" value="Genomic_DNA"/>
</dbReference>
<accession>A0A382KX16</accession>
<name>A0A382KX16_9ZZZZ</name>
<reference evidence="1" key="1">
    <citation type="submission" date="2018-05" db="EMBL/GenBank/DDBJ databases">
        <authorList>
            <person name="Lanie J.A."/>
            <person name="Ng W.-L."/>
            <person name="Kazmierczak K.M."/>
            <person name="Andrzejewski T.M."/>
            <person name="Davidsen T.M."/>
            <person name="Wayne K.J."/>
            <person name="Tettelin H."/>
            <person name="Glass J.I."/>
            <person name="Rusch D."/>
            <person name="Podicherti R."/>
            <person name="Tsui H.-C.T."/>
            <person name="Winkler M.E."/>
        </authorList>
    </citation>
    <scope>NUCLEOTIDE SEQUENCE</scope>
</reference>
<protein>
    <submittedName>
        <fullName evidence="1">Uncharacterized protein</fullName>
    </submittedName>
</protein>
<proteinExistence type="predicted"/>
<dbReference type="AlphaFoldDB" id="A0A382KX16"/>
<evidence type="ECO:0000313" key="1">
    <source>
        <dbReference type="EMBL" id="SVC28976.1"/>
    </source>
</evidence>
<sequence length="46" mass="5234">VLIIGSLARVRLSEVNISYVLPAHSKIIHLFERKATEMFSEIVKPQ</sequence>
<organism evidence="1">
    <name type="scientific">marine metagenome</name>
    <dbReference type="NCBI Taxonomy" id="408172"/>
    <lineage>
        <taxon>unclassified sequences</taxon>
        <taxon>metagenomes</taxon>
        <taxon>ecological metagenomes</taxon>
    </lineage>
</organism>
<gene>
    <name evidence="1" type="ORF">METZ01_LOCUS281830</name>
</gene>
<feature type="non-terminal residue" evidence="1">
    <location>
        <position position="1"/>
    </location>
</feature>